<keyword evidence="3" id="KW-1185">Reference proteome</keyword>
<sequence>MAASSSSSSSSPPCGACKFLRRKCVNGCIFAPYFRHDLGASHFSAVHKVFGASNASKLLAHLPVSHRSQAAVTISYEAQARLQDPIYGCISQIFALQHQVMNLRAQVAYLREQAAQILLNGYITRNPNELLYGNSLSYSDEQLLDLQTWLLEESCSTAAPEFEPTAAPYVEMGIADSNLAGDFCC</sequence>
<dbReference type="GO" id="GO:0009755">
    <property type="term" value="P:hormone-mediated signaling pathway"/>
    <property type="evidence" value="ECO:0007669"/>
    <property type="project" value="TreeGrafter"/>
</dbReference>
<dbReference type="RefSeq" id="XP_023004822.1">
    <property type="nucleotide sequence ID" value="XM_023149054.1"/>
</dbReference>
<evidence type="ECO:0000313" key="4">
    <source>
        <dbReference type="RefSeq" id="XP_023004822.1"/>
    </source>
</evidence>
<feature type="domain" description="LOB" evidence="2">
    <location>
        <begin position="12"/>
        <end position="114"/>
    </location>
</feature>
<dbReference type="PANTHER" id="PTHR31529:SF23">
    <property type="entry name" value="LOB DOMAIN-CONTAINING PROTEIN 16"/>
    <property type="match status" value="1"/>
</dbReference>
<evidence type="ECO:0000256" key="1">
    <source>
        <dbReference type="ARBA" id="ARBA00005474"/>
    </source>
</evidence>
<dbReference type="InterPro" id="IPR004883">
    <property type="entry name" value="LOB"/>
</dbReference>
<evidence type="ECO:0000313" key="3">
    <source>
        <dbReference type="Proteomes" id="UP000504608"/>
    </source>
</evidence>
<dbReference type="PROSITE" id="PS50891">
    <property type="entry name" value="LOB"/>
    <property type="match status" value="1"/>
</dbReference>
<name>A0A6J1KRG7_CUCMA</name>
<dbReference type="GO" id="GO:0005634">
    <property type="term" value="C:nucleus"/>
    <property type="evidence" value="ECO:0007669"/>
    <property type="project" value="TreeGrafter"/>
</dbReference>
<dbReference type="GeneID" id="111498009"/>
<dbReference type="AlphaFoldDB" id="A0A6J1KRG7"/>
<dbReference type="PANTHER" id="PTHR31529">
    <property type="entry name" value="LOB DOMAIN CONTAINING PROTEIN"/>
    <property type="match status" value="1"/>
</dbReference>
<reference evidence="4" key="1">
    <citation type="submission" date="2025-08" db="UniProtKB">
        <authorList>
            <consortium name="RefSeq"/>
        </authorList>
    </citation>
    <scope>IDENTIFICATION</scope>
    <source>
        <tissue evidence="4">Young leaves</tissue>
    </source>
</reference>
<comment type="similarity">
    <text evidence="1">Belongs to the LOB domain-containing protein family.</text>
</comment>
<dbReference type="GO" id="GO:0045893">
    <property type="term" value="P:positive regulation of DNA-templated transcription"/>
    <property type="evidence" value="ECO:0007669"/>
    <property type="project" value="TreeGrafter"/>
</dbReference>
<protein>
    <submittedName>
        <fullName evidence="4">LOB domain-containing protein 29-like</fullName>
    </submittedName>
</protein>
<organism evidence="3 4">
    <name type="scientific">Cucurbita maxima</name>
    <name type="common">Pumpkin</name>
    <name type="synonym">Winter squash</name>
    <dbReference type="NCBI Taxonomy" id="3661"/>
    <lineage>
        <taxon>Eukaryota</taxon>
        <taxon>Viridiplantae</taxon>
        <taxon>Streptophyta</taxon>
        <taxon>Embryophyta</taxon>
        <taxon>Tracheophyta</taxon>
        <taxon>Spermatophyta</taxon>
        <taxon>Magnoliopsida</taxon>
        <taxon>eudicotyledons</taxon>
        <taxon>Gunneridae</taxon>
        <taxon>Pentapetalae</taxon>
        <taxon>rosids</taxon>
        <taxon>fabids</taxon>
        <taxon>Cucurbitales</taxon>
        <taxon>Cucurbitaceae</taxon>
        <taxon>Cucurbiteae</taxon>
        <taxon>Cucurbita</taxon>
    </lineage>
</organism>
<proteinExistence type="inferred from homology"/>
<dbReference type="OrthoDB" id="668748at2759"/>
<dbReference type="KEGG" id="cmax:111498009"/>
<dbReference type="Pfam" id="PF03195">
    <property type="entry name" value="LOB"/>
    <property type="match status" value="1"/>
</dbReference>
<accession>A0A6J1KRG7</accession>
<dbReference type="Proteomes" id="UP000504608">
    <property type="component" value="Unplaced"/>
</dbReference>
<gene>
    <name evidence="4" type="primary">LOC111498009</name>
</gene>
<evidence type="ECO:0000259" key="2">
    <source>
        <dbReference type="PROSITE" id="PS50891"/>
    </source>
</evidence>